<dbReference type="GO" id="GO:0046872">
    <property type="term" value="F:metal ion binding"/>
    <property type="evidence" value="ECO:0007669"/>
    <property type="project" value="UniProtKB-KW"/>
</dbReference>
<feature type="transmembrane region" description="Helical" evidence="7">
    <location>
        <begin position="193"/>
        <end position="210"/>
    </location>
</feature>
<dbReference type="InterPro" id="IPR052378">
    <property type="entry name" value="NosR_regulator"/>
</dbReference>
<dbReference type="PANTHER" id="PTHR30224">
    <property type="entry name" value="ELECTRON TRANSPORT PROTEIN"/>
    <property type="match status" value="1"/>
</dbReference>
<evidence type="ECO:0000256" key="4">
    <source>
        <dbReference type="ARBA" id="ARBA00023004"/>
    </source>
</evidence>
<dbReference type="AlphaFoldDB" id="A0A1I0RVI6"/>
<gene>
    <name evidence="9" type="ORF">SAMN05421659_12325</name>
</gene>
<name>A0A1I0RVI6_9FIRM</name>
<reference evidence="9 10" key="1">
    <citation type="submission" date="2016-10" db="EMBL/GenBank/DDBJ databases">
        <authorList>
            <person name="de Groot N.N."/>
        </authorList>
    </citation>
    <scope>NUCLEOTIDE SEQUENCE [LARGE SCALE GENOMIC DNA]</scope>
    <source>
        <strain evidence="9 10">DSM 9179</strain>
    </source>
</reference>
<keyword evidence="7" id="KW-1133">Transmembrane helix</keyword>
<evidence type="ECO:0000256" key="6">
    <source>
        <dbReference type="ARBA" id="ARBA00023136"/>
    </source>
</evidence>
<evidence type="ECO:0000256" key="7">
    <source>
        <dbReference type="SAM" id="Phobius"/>
    </source>
</evidence>
<evidence type="ECO:0000256" key="2">
    <source>
        <dbReference type="ARBA" id="ARBA00022475"/>
    </source>
</evidence>
<feature type="transmembrane region" description="Helical" evidence="7">
    <location>
        <begin position="133"/>
        <end position="154"/>
    </location>
</feature>
<feature type="domain" description="4Fe-4S ferredoxin-type" evidence="8">
    <location>
        <begin position="213"/>
        <end position="242"/>
    </location>
</feature>
<evidence type="ECO:0000259" key="8">
    <source>
        <dbReference type="PROSITE" id="PS51379"/>
    </source>
</evidence>
<dbReference type="PROSITE" id="PS51379">
    <property type="entry name" value="4FE4S_FER_2"/>
    <property type="match status" value="1"/>
</dbReference>
<dbReference type="RefSeq" id="WP_242941085.1">
    <property type="nucleotide sequence ID" value="NZ_FOJI01000023.1"/>
</dbReference>
<sequence length="278" mass="31439">MNKNRMRNWIRPMIQISFFIIVMLISIAKALSDEGMTVPFITNASLHAICPFGGVVSIYTYLTDGILIQKIHSSSIILMYAVFFMTLLFGPVFCGWICPFGTFQEFIGKIGKKIFGKRYNHFLPKRLDSILRYLRYFVLILVIYNTAASAKLIFQNVDPYYALFNLFTSEVAVAAYIILAITVIASLFVERPFCKYICPYGATLGIFNLFRIFKIKRNQKTCISCDACNSSCPMNIEVSSSNTIYNHQCISCLKCTSENACPIKDTVILRIGGGKNEN</sequence>
<feature type="transmembrane region" description="Helical" evidence="7">
    <location>
        <begin position="40"/>
        <end position="62"/>
    </location>
</feature>
<evidence type="ECO:0000256" key="5">
    <source>
        <dbReference type="ARBA" id="ARBA00023014"/>
    </source>
</evidence>
<dbReference type="InterPro" id="IPR017896">
    <property type="entry name" value="4Fe4S_Fe-S-bd"/>
</dbReference>
<keyword evidence="4" id="KW-0408">Iron</keyword>
<feature type="transmembrane region" description="Helical" evidence="7">
    <location>
        <begin position="74"/>
        <end position="93"/>
    </location>
</feature>
<dbReference type="Pfam" id="PF12801">
    <property type="entry name" value="Fer4_5"/>
    <property type="match status" value="2"/>
</dbReference>
<dbReference type="GO" id="GO:0005886">
    <property type="term" value="C:plasma membrane"/>
    <property type="evidence" value="ECO:0007669"/>
    <property type="project" value="UniProtKB-SubCell"/>
</dbReference>
<dbReference type="Proteomes" id="UP000199701">
    <property type="component" value="Unassembled WGS sequence"/>
</dbReference>
<dbReference type="STRING" id="99656.SAMN05421659_12325"/>
<keyword evidence="5" id="KW-0411">Iron-sulfur</keyword>
<keyword evidence="3" id="KW-0479">Metal-binding</keyword>
<protein>
    <submittedName>
        <fullName evidence="9">4Fe-4S binding domain-containing protein</fullName>
    </submittedName>
</protein>
<dbReference type="PROSITE" id="PS00198">
    <property type="entry name" value="4FE4S_FER_1"/>
    <property type="match status" value="1"/>
</dbReference>
<evidence type="ECO:0000313" key="9">
    <source>
        <dbReference type="EMBL" id="SEW44812.1"/>
    </source>
</evidence>
<feature type="transmembrane region" description="Helical" evidence="7">
    <location>
        <begin position="161"/>
        <end position="187"/>
    </location>
</feature>
<comment type="subcellular location">
    <subcellularLocation>
        <location evidence="1">Cell membrane</location>
    </subcellularLocation>
</comment>
<dbReference type="PANTHER" id="PTHR30224:SF4">
    <property type="entry name" value="ELECTRON TRANSPORT PROTEIN YCCM-RELATED"/>
    <property type="match status" value="1"/>
</dbReference>
<keyword evidence="2" id="KW-1003">Cell membrane</keyword>
<keyword evidence="6 7" id="KW-0472">Membrane</keyword>
<organism evidence="9 10">
    <name type="scientific">[Clostridium] fimetarium</name>
    <dbReference type="NCBI Taxonomy" id="99656"/>
    <lineage>
        <taxon>Bacteria</taxon>
        <taxon>Bacillati</taxon>
        <taxon>Bacillota</taxon>
        <taxon>Clostridia</taxon>
        <taxon>Lachnospirales</taxon>
        <taxon>Lachnospiraceae</taxon>
    </lineage>
</organism>
<dbReference type="SUPFAM" id="SSF54862">
    <property type="entry name" value="4Fe-4S ferredoxins"/>
    <property type="match status" value="1"/>
</dbReference>
<dbReference type="GO" id="GO:0051536">
    <property type="term" value="F:iron-sulfur cluster binding"/>
    <property type="evidence" value="ECO:0007669"/>
    <property type="project" value="UniProtKB-KW"/>
</dbReference>
<evidence type="ECO:0000256" key="1">
    <source>
        <dbReference type="ARBA" id="ARBA00004236"/>
    </source>
</evidence>
<dbReference type="EMBL" id="FOJI01000023">
    <property type="protein sequence ID" value="SEW44812.1"/>
    <property type="molecule type" value="Genomic_DNA"/>
</dbReference>
<keyword evidence="10" id="KW-1185">Reference proteome</keyword>
<dbReference type="InterPro" id="IPR017900">
    <property type="entry name" value="4Fe4S_Fe_S_CS"/>
</dbReference>
<proteinExistence type="predicted"/>
<keyword evidence="7" id="KW-0812">Transmembrane</keyword>
<accession>A0A1I0RVI6</accession>
<evidence type="ECO:0000256" key="3">
    <source>
        <dbReference type="ARBA" id="ARBA00022723"/>
    </source>
</evidence>
<evidence type="ECO:0000313" key="10">
    <source>
        <dbReference type="Proteomes" id="UP000199701"/>
    </source>
</evidence>